<organism evidence="1 2">
    <name type="scientific">Dioscorea alata</name>
    <name type="common">Purple yam</name>
    <dbReference type="NCBI Taxonomy" id="55571"/>
    <lineage>
        <taxon>Eukaryota</taxon>
        <taxon>Viridiplantae</taxon>
        <taxon>Streptophyta</taxon>
        <taxon>Embryophyta</taxon>
        <taxon>Tracheophyta</taxon>
        <taxon>Spermatophyta</taxon>
        <taxon>Magnoliopsida</taxon>
        <taxon>Liliopsida</taxon>
        <taxon>Dioscoreales</taxon>
        <taxon>Dioscoreaceae</taxon>
        <taxon>Dioscorea</taxon>
    </lineage>
</organism>
<proteinExistence type="predicted"/>
<accession>A0ACB7WE27</accession>
<keyword evidence="2" id="KW-1185">Reference proteome</keyword>
<name>A0ACB7WE27_DIOAL</name>
<evidence type="ECO:0000313" key="2">
    <source>
        <dbReference type="Proteomes" id="UP000827976"/>
    </source>
</evidence>
<comment type="caution">
    <text evidence="1">The sequence shown here is derived from an EMBL/GenBank/DDBJ whole genome shotgun (WGS) entry which is preliminary data.</text>
</comment>
<reference evidence="2" key="1">
    <citation type="journal article" date="2022" name="Nat. Commun.">
        <title>Chromosome evolution and the genetic basis of agronomically important traits in greater yam.</title>
        <authorList>
            <person name="Bredeson J.V."/>
            <person name="Lyons J.B."/>
            <person name="Oniyinde I.O."/>
            <person name="Okereke N.R."/>
            <person name="Kolade O."/>
            <person name="Nnabue I."/>
            <person name="Nwadili C.O."/>
            <person name="Hribova E."/>
            <person name="Parker M."/>
            <person name="Nwogha J."/>
            <person name="Shu S."/>
            <person name="Carlson J."/>
            <person name="Kariba R."/>
            <person name="Muthemba S."/>
            <person name="Knop K."/>
            <person name="Barton G.J."/>
            <person name="Sherwood A.V."/>
            <person name="Lopez-Montes A."/>
            <person name="Asiedu R."/>
            <person name="Jamnadass R."/>
            <person name="Muchugi A."/>
            <person name="Goodstein D."/>
            <person name="Egesi C.N."/>
            <person name="Featherston J."/>
            <person name="Asfaw A."/>
            <person name="Simpson G.G."/>
            <person name="Dolezel J."/>
            <person name="Hendre P.S."/>
            <person name="Van Deynze A."/>
            <person name="Kumar P.L."/>
            <person name="Obidiegwu J.E."/>
            <person name="Bhattacharjee R."/>
            <person name="Rokhsar D.S."/>
        </authorList>
    </citation>
    <scope>NUCLEOTIDE SEQUENCE [LARGE SCALE GENOMIC DNA]</scope>
    <source>
        <strain evidence="2">cv. TDa95/00328</strain>
    </source>
</reference>
<dbReference type="Proteomes" id="UP000827976">
    <property type="component" value="Chromosome 4"/>
</dbReference>
<evidence type="ECO:0000313" key="1">
    <source>
        <dbReference type="EMBL" id="KAH7686108.1"/>
    </source>
</evidence>
<protein>
    <submittedName>
        <fullName evidence="1">Uncharacterized protein</fullName>
    </submittedName>
</protein>
<sequence length="66" mass="7443">MRHFIVMLITCLLFLTLTTSEVEPMIKVDSHETKVEYDVKSMKRSPIITPPAPKGNEHPDPPPTSP</sequence>
<dbReference type="EMBL" id="CM037014">
    <property type="protein sequence ID" value="KAH7686108.1"/>
    <property type="molecule type" value="Genomic_DNA"/>
</dbReference>
<gene>
    <name evidence="1" type="ORF">IHE45_04G082700</name>
</gene>